<organism evidence="3 4">
    <name type="scientific">Lactobacillus panisapium</name>
    <dbReference type="NCBI Taxonomy" id="2012495"/>
    <lineage>
        <taxon>Bacteria</taxon>
        <taxon>Bacillati</taxon>
        <taxon>Bacillota</taxon>
        <taxon>Bacilli</taxon>
        <taxon>Lactobacillales</taxon>
        <taxon>Lactobacillaceae</taxon>
        <taxon>Lactobacillus</taxon>
    </lineage>
</organism>
<sequence>MKMKTKRFPALIILVLALVMLSGCSGISLNKRANTVDNWSHIKQRGYVIVGVDDTFVPMDFQQKNGRLTGYDVDLANAVFKLYGLKVSFQTIDWSMNTTELRNGTIDLIWNGFSKTPARKKKVRFSKTYLYSSQVLVALRRNKIFKPADMKQQTLGVQSGSSGYNDVMNYPRVFINRIKGHDPILYDSFTNAFIDLNAGRIQGLLIDSTYANYYISHEKKPELFSEVDSPFPKEEFAVGMRKSDTTLCRKVNAGLEELARNGTLDRINHKWFGNKAQSPLLKAK</sequence>
<accession>A0ABX8W8F7</accession>
<feature type="domain" description="Solute-binding protein family 3/N-terminal" evidence="2">
    <location>
        <begin position="47"/>
        <end position="275"/>
    </location>
</feature>
<evidence type="ECO:0000313" key="3">
    <source>
        <dbReference type="EMBL" id="QYN53767.1"/>
    </source>
</evidence>
<dbReference type="PROSITE" id="PS51257">
    <property type="entry name" value="PROKAR_LIPOPROTEIN"/>
    <property type="match status" value="1"/>
</dbReference>
<evidence type="ECO:0000313" key="4">
    <source>
        <dbReference type="Proteomes" id="UP000826550"/>
    </source>
</evidence>
<name>A0ABX8W8F7_9LACO</name>
<keyword evidence="4" id="KW-1185">Reference proteome</keyword>
<dbReference type="SMART" id="SM00062">
    <property type="entry name" value="PBPb"/>
    <property type="match status" value="1"/>
</dbReference>
<evidence type="ECO:0000256" key="1">
    <source>
        <dbReference type="ARBA" id="ARBA00022729"/>
    </source>
</evidence>
<keyword evidence="1" id="KW-0732">Signal</keyword>
<dbReference type="InterPro" id="IPR001638">
    <property type="entry name" value="Solute-binding_3/MltF_N"/>
</dbReference>
<reference evidence="3 4" key="1">
    <citation type="submission" date="2020-01" db="EMBL/GenBank/DDBJ databases">
        <title>Vast differences in strain-level diversity in the gut microbiota of two closely related honey bee species.</title>
        <authorList>
            <person name="Ellegaard K.M."/>
            <person name="Suenami S."/>
            <person name="Miyazaki R."/>
            <person name="Engel P."/>
        </authorList>
    </citation>
    <scope>NUCLEOTIDE SEQUENCE [LARGE SCALE GENOMIC DNA]</scope>
    <source>
        <strain evidence="3 4">ESL0416</strain>
    </source>
</reference>
<dbReference type="CDD" id="cd00996">
    <property type="entry name" value="PBP2_AatB_like"/>
    <property type="match status" value="1"/>
</dbReference>
<evidence type="ECO:0000259" key="2">
    <source>
        <dbReference type="SMART" id="SM00062"/>
    </source>
</evidence>
<dbReference type="Pfam" id="PF00497">
    <property type="entry name" value="SBP_bac_3"/>
    <property type="match status" value="1"/>
</dbReference>
<dbReference type="SUPFAM" id="SSF53850">
    <property type="entry name" value="Periplasmic binding protein-like II"/>
    <property type="match status" value="1"/>
</dbReference>
<dbReference type="PANTHER" id="PTHR35936:SF34">
    <property type="entry name" value="ABC TRANSPORTER EXTRACELLULAR-BINDING PROTEIN YCKB-RELATED"/>
    <property type="match status" value="1"/>
</dbReference>
<dbReference type="Gene3D" id="3.40.190.10">
    <property type="entry name" value="Periplasmic binding protein-like II"/>
    <property type="match status" value="2"/>
</dbReference>
<gene>
    <name evidence="3" type="ORF">GYM71_10215</name>
</gene>
<dbReference type="PANTHER" id="PTHR35936">
    <property type="entry name" value="MEMBRANE-BOUND LYTIC MUREIN TRANSGLYCOSYLASE F"/>
    <property type="match status" value="1"/>
</dbReference>
<dbReference type="Proteomes" id="UP000826550">
    <property type="component" value="Chromosome"/>
</dbReference>
<proteinExistence type="predicted"/>
<dbReference type="EMBL" id="CP048268">
    <property type="protein sequence ID" value="QYN53767.1"/>
    <property type="molecule type" value="Genomic_DNA"/>
</dbReference>
<protein>
    <submittedName>
        <fullName evidence="3">Amino acid ABC transporter substrate-binding protein</fullName>
    </submittedName>
</protein>